<comment type="caution">
    <text evidence="1">The sequence shown here is derived from an EMBL/GenBank/DDBJ whole genome shotgun (WGS) entry which is preliminary data.</text>
</comment>
<organism evidence="1 2">
    <name type="scientific">Variovorax ginsengisoli</name>
    <dbReference type="NCBI Taxonomy" id="363844"/>
    <lineage>
        <taxon>Bacteria</taxon>
        <taxon>Pseudomonadati</taxon>
        <taxon>Pseudomonadota</taxon>
        <taxon>Betaproteobacteria</taxon>
        <taxon>Burkholderiales</taxon>
        <taxon>Comamonadaceae</taxon>
        <taxon>Variovorax</taxon>
    </lineage>
</organism>
<keyword evidence="2" id="KW-1185">Reference proteome</keyword>
<dbReference type="RefSeq" id="WP_301812911.1">
    <property type="nucleotide sequence ID" value="NZ_JAUJZH010000018.1"/>
</dbReference>
<protein>
    <submittedName>
        <fullName evidence="1">Uncharacterized protein</fullName>
    </submittedName>
</protein>
<sequence length="165" mass="18066">MLVHDGDLLVCTLDPVPVSPTGSEIRVEHFTPPLSGLEEARHLGRLVFLEICAFVVEHFEQVQAVSFAFPRPVTMLAGATQHSADRAEIMHRIGIENVQVAPKPSTVPGHFVVTGVWLYTERNLAALNEVLGELRALYRDRPIGSDPKGGAGVIRRLIAGWRAES</sequence>
<dbReference type="Proteomes" id="UP001169027">
    <property type="component" value="Unassembled WGS sequence"/>
</dbReference>
<name>A0ABT8S8H4_9BURK</name>
<dbReference type="EMBL" id="JAUKVY010000018">
    <property type="protein sequence ID" value="MDO1535210.1"/>
    <property type="molecule type" value="Genomic_DNA"/>
</dbReference>
<proteinExistence type="predicted"/>
<reference evidence="1" key="1">
    <citation type="submission" date="2023-06" db="EMBL/GenBank/DDBJ databases">
        <authorList>
            <person name="Jiang Y."/>
            <person name="Liu Q."/>
        </authorList>
    </citation>
    <scope>NUCLEOTIDE SEQUENCE</scope>
    <source>
        <strain evidence="1">CGMCC 1.12090</strain>
    </source>
</reference>
<gene>
    <name evidence="1" type="ORF">Q2T77_23215</name>
</gene>
<evidence type="ECO:0000313" key="2">
    <source>
        <dbReference type="Proteomes" id="UP001169027"/>
    </source>
</evidence>
<evidence type="ECO:0000313" key="1">
    <source>
        <dbReference type="EMBL" id="MDO1535210.1"/>
    </source>
</evidence>
<accession>A0ABT8S8H4</accession>